<reference evidence="1" key="1">
    <citation type="submission" date="2020-04" db="EMBL/GenBank/DDBJ databases">
        <authorList>
            <person name="Chiriac C."/>
            <person name="Salcher M."/>
            <person name="Ghai R."/>
            <person name="Kavagutti S V."/>
        </authorList>
    </citation>
    <scope>NUCLEOTIDE SEQUENCE</scope>
</reference>
<dbReference type="EMBL" id="LR796684">
    <property type="protein sequence ID" value="CAB4158777.1"/>
    <property type="molecule type" value="Genomic_DNA"/>
</dbReference>
<proteinExistence type="predicted"/>
<sequence>MRRLAAHCKPLGACLRRIPQHVAVPVSFDDVSDSSQSFTFALPGQMAPSGS</sequence>
<organism evidence="1">
    <name type="scientific">uncultured Caudovirales phage</name>
    <dbReference type="NCBI Taxonomy" id="2100421"/>
    <lineage>
        <taxon>Viruses</taxon>
        <taxon>Duplodnaviria</taxon>
        <taxon>Heunggongvirae</taxon>
        <taxon>Uroviricota</taxon>
        <taxon>Caudoviricetes</taxon>
        <taxon>Peduoviridae</taxon>
        <taxon>Maltschvirus</taxon>
        <taxon>Maltschvirus maltsch</taxon>
    </lineage>
</organism>
<evidence type="ECO:0000313" key="1">
    <source>
        <dbReference type="EMBL" id="CAB4158777.1"/>
    </source>
</evidence>
<protein>
    <submittedName>
        <fullName evidence="1">Uncharacterized protein</fullName>
    </submittedName>
</protein>
<gene>
    <name evidence="1" type="ORF">UFOVP707_25</name>
</gene>
<accession>A0A6J5NIZ3</accession>
<name>A0A6J5NIZ3_9CAUD</name>